<dbReference type="Pfam" id="PF13372">
    <property type="entry name" value="Alginate_exp"/>
    <property type="match status" value="1"/>
</dbReference>
<evidence type="ECO:0000259" key="2">
    <source>
        <dbReference type="Pfam" id="PF13372"/>
    </source>
</evidence>
<dbReference type="Proteomes" id="UP000309561">
    <property type="component" value="Unassembled WGS sequence"/>
</dbReference>
<dbReference type="OrthoDB" id="9764666at2"/>
<organism evidence="3 4">
    <name type="scientific">Sulfurimonas crateris</name>
    <dbReference type="NCBI Taxonomy" id="2574727"/>
    <lineage>
        <taxon>Bacteria</taxon>
        <taxon>Pseudomonadati</taxon>
        <taxon>Campylobacterota</taxon>
        <taxon>Epsilonproteobacteria</taxon>
        <taxon>Campylobacterales</taxon>
        <taxon>Sulfurimonadaceae</taxon>
        <taxon>Sulfurimonas</taxon>
    </lineage>
</organism>
<dbReference type="Gene3D" id="2.40.160.100">
    <property type="match status" value="1"/>
</dbReference>
<dbReference type="AlphaFoldDB" id="A0A4U2Z7Y1"/>
<dbReference type="EMBL" id="SZPX01000004">
    <property type="protein sequence ID" value="TKI69600.1"/>
    <property type="molecule type" value="Genomic_DNA"/>
</dbReference>
<keyword evidence="4" id="KW-1185">Reference proteome</keyword>
<protein>
    <recommendedName>
        <fullName evidence="2">Alginate export domain-containing protein</fullName>
    </recommendedName>
</protein>
<gene>
    <name evidence="3" type="ORF">FCU45_05960</name>
</gene>
<feature type="signal peptide" evidence="1">
    <location>
        <begin position="1"/>
        <end position="20"/>
    </location>
</feature>
<feature type="domain" description="Alginate export" evidence="2">
    <location>
        <begin position="26"/>
        <end position="412"/>
    </location>
</feature>
<evidence type="ECO:0000313" key="3">
    <source>
        <dbReference type="EMBL" id="TKI69600.1"/>
    </source>
</evidence>
<evidence type="ECO:0000256" key="1">
    <source>
        <dbReference type="SAM" id="SignalP"/>
    </source>
</evidence>
<proteinExistence type="predicted"/>
<dbReference type="RefSeq" id="WP_137013307.1">
    <property type="nucleotide sequence ID" value="NZ_SZPX01000004.1"/>
</dbReference>
<feature type="chain" id="PRO_5020760678" description="Alginate export domain-containing protein" evidence="1">
    <location>
        <begin position="21"/>
        <end position="432"/>
    </location>
</feature>
<sequence length="432" mass="49961">MNKRTAKLSLLSLIASSLYAEFDYDAEVRLRFESFDNMNEKYYGTKPMIGESRDSYLMTRVRFGVGYKFNDNWSAKLSMQDSRVIDWGFKSDDFYNREFGEVNSSQTDSFELGKTFLEYKNKKMTVTVGRQSISYGDSRVFGPGEWKNSGKWIWDAVKVSLKEGDNFLDFFYGATMLHDPDDFSLNHRHGYYGGGVYGHYAYKKSAAIEPIFAYKTNERKNELYNSLENFYAGARVYDRDINRFFYDMTYIKSFGDYTKVTDEKVYIDAVGYHLEGGYNFKSLNTKVGLGHSYASGDDPNTKERETFDAVFGASDKYYGRLNLVQWNNLKDYELFAILTPDSKTSIKIEYHKLYAHQQSNKWMSYTIASMQNDHYGDEIDIFTTYRYSKSINFLVGAGYFMSGGYIREAATKNGYITDDNAVGFVAQVAYNF</sequence>
<reference evidence="3 4" key="1">
    <citation type="submission" date="2019-04" db="EMBL/GenBank/DDBJ databases">
        <title>Sulfurimonas crateris sp. nov. a facultative anaerobic sulfur-oxidizing chemolithautotrophic bacterium isolated from a terrestrial mud vulcano.</title>
        <authorList>
            <person name="Ratnikova N.M."/>
            <person name="Slobodkin A.I."/>
            <person name="Merkel A.Y."/>
            <person name="Novikov A."/>
            <person name="Bonch-Osmolovskaya E.A."/>
            <person name="Slobodkina G.B."/>
        </authorList>
    </citation>
    <scope>NUCLEOTIDE SEQUENCE [LARGE SCALE GENOMIC DNA]</scope>
    <source>
        <strain evidence="3 4">SN118</strain>
    </source>
</reference>
<comment type="caution">
    <text evidence="3">The sequence shown here is derived from an EMBL/GenBank/DDBJ whole genome shotgun (WGS) entry which is preliminary data.</text>
</comment>
<evidence type="ECO:0000313" key="4">
    <source>
        <dbReference type="Proteomes" id="UP000309561"/>
    </source>
</evidence>
<dbReference type="InterPro" id="IPR053728">
    <property type="entry name" value="Alginate_Permeability_Chnl"/>
</dbReference>
<keyword evidence="1" id="KW-0732">Signal</keyword>
<accession>A0A4U2Z7Y1</accession>
<dbReference type="InterPro" id="IPR025388">
    <property type="entry name" value="Alginate_export_dom"/>
</dbReference>
<name>A0A4U2Z7Y1_9BACT</name>